<dbReference type="EMBL" id="CP104550">
    <property type="protein sequence ID" value="UXH31115.1"/>
    <property type="molecule type" value="Genomic_DNA"/>
</dbReference>
<name>A0A9E7UL60_METWO</name>
<organism evidence="2">
    <name type="scientific">Methanothermobacter wolfeii</name>
    <name type="common">Methanobacterium wolfei</name>
    <dbReference type="NCBI Taxonomy" id="145261"/>
    <lineage>
        <taxon>Archaea</taxon>
        <taxon>Methanobacteriati</taxon>
        <taxon>Methanobacteriota</taxon>
        <taxon>Methanomada group</taxon>
        <taxon>Methanobacteria</taxon>
        <taxon>Methanobacteriales</taxon>
        <taxon>Methanobacteriaceae</taxon>
        <taxon>Methanothermobacter</taxon>
    </lineage>
</organism>
<dbReference type="AlphaFoldDB" id="A0A9E7UL60"/>
<dbReference type="KEGG" id="mwo:MWSIV6_1188"/>
<dbReference type="GeneID" id="58978815"/>
<dbReference type="Proteomes" id="UP001065373">
    <property type="component" value="Chromosome"/>
</dbReference>
<dbReference type="InterPro" id="IPR019215">
    <property type="entry name" value="DUF2115"/>
</dbReference>
<accession>A0A9E7UL60</accession>
<reference evidence="2" key="1">
    <citation type="submission" date="2022-09" db="EMBL/GenBank/DDBJ databases">
        <title>Characterization of three MwoI isoschizomers from sequenced genome and metagenomes.</title>
        <authorList>
            <person name="Fomenkov A."/>
            <person name="Xu S.Y."/>
            <person name="Roberts R.J."/>
        </authorList>
    </citation>
    <scope>NUCLEOTIDE SEQUENCE</scope>
    <source>
        <strain evidence="2">DSM 2970</strain>
    </source>
</reference>
<gene>
    <name evidence="2" type="ORF">N5910_06095</name>
</gene>
<proteinExistence type="inferred from homology"/>
<comment type="similarity">
    <text evidence="1">Belongs to the UPF0305 family.</text>
</comment>
<evidence type="ECO:0000313" key="2">
    <source>
        <dbReference type="EMBL" id="UXH31115.1"/>
    </source>
</evidence>
<protein>
    <recommendedName>
        <fullName evidence="1">UPF0305 protein N5910_06095</fullName>
    </recommendedName>
</protein>
<sequence>MKSIQPHQRNIDWLEMYHDAPSITCLLRDAAAGVGVSDLMEVRLFIERSCEHVQERYRKRYIDIYTGMVVDSVLELKKGSPLRADHDEENTLWVLRRLNETRTPLLAGLTVLHRTLIRKEPLHPEGTPFPGGDSVKEVNGVYYCPVKDRQKDNPRALCDICIARQTPKLKGYHDHQNSARIPKN</sequence>
<dbReference type="Pfam" id="PF09888">
    <property type="entry name" value="DUF2115"/>
    <property type="match status" value="1"/>
</dbReference>
<dbReference type="HAMAP" id="MF_00763">
    <property type="entry name" value="UPF0305"/>
    <property type="match status" value="1"/>
</dbReference>
<evidence type="ECO:0000256" key="1">
    <source>
        <dbReference type="HAMAP-Rule" id="MF_00763"/>
    </source>
</evidence>
<dbReference type="RefSeq" id="WP_238337855.1">
    <property type="nucleotide sequence ID" value="NZ_CP104550.1"/>
</dbReference>